<feature type="compositionally biased region" description="Polar residues" evidence="1">
    <location>
        <begin position="13"/>
        <end position="30"/>
    </location>
</feature>
<reference evidence="2 3" key="1">
    <citation type="journal article" date="2021" name="BMC Biol.">
        <title>Horizontally acquired antibacterial genes associated with adaptive radiation of ladybird beetles.</title>
        <authorList>
            <person name="Li H.S."/>
            <person name="Tang X.F."/>
            <person name="Huang Y.H."/>
            <person name="Xu Z.Y."/>
            <person name="Chen M.L."/>
            <person name="Du X.Y."/>
            <person name="Qiu B.Y."/>
            <person name="Chen P.T."/>
            <person name="Zhang W."/>
            <person name="Slipinski A."/>
            <person name="Escalona H.E."/>
            <person name="Waterhouse R.M."/>
            <person name="Zwick A."/>
            <person name="Pang H."/>
        </authorList>
    </citation>
    <scope>NUCLEOTIDE SEQUENCE [LARGE SCALE GENOMIC DNA]</scope>
    <source>
        <strain evidence="2">SYSU2018</strain>
    </source>
</reference>
<evidence type="ECO:0000256" key="1">
    <source>
        <dbReference type="SAM" id="MobiDB-lite"/>
    </source>
</evidence>
<feature type="compositionally biased region" description="Basic and acidic residues" evidence="1">
    <location>
        <begin position="37"/>
        <end position="52"/>
    </location>
</feature>
<proteinExistence type="predicted"/>
<dbReference type="AlphaFoldDB" id="A0ABD2NME3"/>
<dbReference type="Proteomes" id="UP001516400">
    <property type="component" value="Unassembled WGS sequence"/>
</dbReference>
<dbReference type="EMBL" id="JABFTP020000124">
    <property type="protein sequence ID" value="KAL3279627.1"/>
    <property type="molecule type" value="Genomic_DNA"/>
</dbReference>
<organism evidence="2 3">
    <name type="scientific">Cryptolaemus montrouzieri</name>
    <dbReference type="NCBI Taxonomy" id="559131"/>
    <lineage>
        <taxon>Eukaryota</taxon>
        <taxon>Metazoa</taxon>
        <taxon>Ecdysozoa</taxon>
        <taxon>Arthropoda</taxon>
        <taxon>Hexapoda</taxon>
        <taxon>Insecta</taxon>
        <taxon>Pterygota</taxon>
        <taxon>Neoptera</taxon>
        <taxon>Endopterygota</taxon>
        <taxon>Coleoptera</taxon>
        <taxon>Polyphaga</taxon>
        <taxon>Cucujiformia</taxon>
        <taxon>Coccinelloidea</taxon>
        <taxon>Coccinellidae</taxon>
        <taxon>Scymninae</taxon>
        <taxon>Scymnini</taxon>
        <taxon>Cryptolaemus</taxon>
    </lineage>
</organism>
<evidence type="ECO:0000313" key="2">
    <source>
        <dbReference type="EMBL" id="KAL3279627.1"/>
    </source>
</evidence>
<feature type="compositionally biased region" description="Basic residues" evidence="1">
    <location>
        <begin position="76"/>
        <end position="86"/>
    </location>
</feature>
<protein>
    <submittedName>
        <fullName evidence="2">Uncharacterized protein</fullName>
    </submittedName>
</protein>
<keyword evidence="3" id="KW-1185">Reference proteome</keyword>
<accession>A0ABD2NME3</accession>
<feature type="region of interest" description="Disordered" evidence="1">
    <location>
        <begin position="1"/>
        <end position="95"/>
    </location>
</feature>
<sequence length="95" mass="10626">MDRFIKKFKKQDGSASTSTCSQPSCSGQQKANKKNRSANDEVANRMEKKRLGGDIIDSSSSADSDVSSTNEEDNTKKKKPLSKKKYIQNYSAQWK</sequence>
<gene>
    <name evidence="2" type="ORF">HHI36_017132</name>
</gene>
<evidence type="ECO:0000313" key="3">
    <source>
        <dbReference type="Proteomes" id="UP001516400"/>
    </source>
</evidence>
<feature type="compositionally biased region" description="Low complexity" evidence="1">
    <location>
        <begin position="54"/>
        <end position="68"/>
    </location>
</feature>
<name>A0ABD2NME3_9CUCU</name>
<comment type="caution">
    <text evidence="2">The sequence shown here is derived from an EMBL/GenBank/DDBJ whole genome shotgun (WGS) entry which is preliminary data.</text>
</comment>